<protein>
    <submittedName>
        <fullName evidence="6">NAD-dependent histone deacetylase sir2</fullName>
    </submittedName>
</protein>
<evidence type="ECO:0000256" key="2">
    <source>
        <dbReference type="ARBA" id="ARBA00022679"/>
    </source>
</evidence>
<name>A0AAF0ENI1_9BASI</name>
<dbReference type="InterPro" id="IPR026591">
    <property type="entry name" value="Sirtuin_cat_small_dom_sf"/>
</dbReference>
<comment type="subcellular location">
    <subcellularLocation>
        <location evidence="1">Mitochondrion</location>
    </subcellularLocation>
</comment>
<accession>A0AAF0ENI1</accession>
<dbReference type="Gene3D" id="3.40.50.1220">
    <property type="entry name" value="TPP-binding domain"/>
    <property type="match status" value="1"/>
</dbReference>
<dbReference type="PANTHER" id="PTHR11085">
    <property type="entry name" value="NAD-DEPENDENT PROTEIN DEACYLASE SIRTUIN-5, MITOCHONDRIAL-RELATED"/>
    <property type="match status" value="1"/>
</dbReference>
<dbReference type="GO" id="GO:0070403">
    <property type="term" value="F:NAD+ binding"/>
    <property type="evidence" value="ECO:0007669"/>
    <property type="project" value="InterPro"/>
</dbReference>
<keyword evidence="2" id="KW-0808">Transferase</keyword>
<feature type="compositionally biased region" description="Basic and acidic residues" evidence="5">
    <location>
        <begin position="30"/>
        <end position="45"/>
    </location>
</feature>
<evidence type="ECO:0000256" key="5">
    <source>
        <dbReference type="SAM" id="MobiDB-lite"/>
    </source>
</evidence>
<keyword evidence="7" id="KW-1185">Reference proteome</keyword>
<evidence type="ECO:0000313" key="7">
    <source>
        <dbReference type="Proteomes" id="UP001219933"/>
    </source>
</evidence>
<feature type="region of interest" description="Disordered" evidence="5">
    <location>
        <begin position="30"/>
        <end position="69"/>
    </location>
</feature>
<dbReference type="GO" id="GO:0005739">
    <property type="term" value="C:mitochondrion"/>
    <property type="evidence" value="ECO:0007669"/>
    <property type="project" value="UniProtKB-SubCell"/>
</dbReference>
<dbReference type="AlphaFoldDB" id="A0AAF0ENI1"/>
<dbReference type="SUPFAM" id="SSF52467">
    <property type="entry name" value="DHS-like NAD/FAD-binding domain"/>
    <property type="match status" value="1"/>
</dbReference>
<dbReference type="InterPro" id="IPR029035">
    <property type="entry name" value="DHS-like_NAD/FAD-binding_dom"/>
</dbReference>
<evidence type="ECO:0000313" key="6">
    <source>
        <dbReference type="EMBL" id="WFD33591.1"/>
    </source>
</evidence>
<dbReference type="Gene3D" id="3.30.1600.10">
    <property type="entry name" value="SIR2/SIRT2 'Small Domain"/>
    <property type="match status" value="1"/>
</dbReference>
<dbReference type="InterPro" id="IPR050134">
    <property type="entry name" value="NAD-dep_sirtuin_deacylases"/>
</dbReference>
<sequence length="471" mass="53036">MESTQLEWLAAVDDDLDSEHLDWLEEQAEREMLAKEEHGEAEKASDPTALVDSAEGPVGGSSDDEQDGVSDSDIVAILDDLETVGILETLRRHVVRTPERIVPLLAAFGIILPGSMLSEARDDPLVLLPLLKMVFTRILRQRKKLPQYNTVDDVLELLRNSRRIVLLCGAGISVSCGIPDFRSRDGIYAQLAADEKYELDDPSDMFDKEYFLRDPSMFFSFAKAIYPANFEPSRSHRFIRELEEHNKLLRMYSQNIDTLEQKAGIERVLQCHGSFATATCTEPSCRYHVDGEQIRDAIMEQRVPHCPRCQERQEATVRAAKRRKGWDDDNDDDDEDETPVGVLKPDITFFGEKLPDAFDRAVFADREQVDLIIVMGTSLKVAPVSDLLTHMPPTTPVVLINRTPITHMAMDVMLLGDSDVIVDYLSDRLGWTQSGKCIEPQSTIHAWLFPGGDTSVFDHKSDDDNGESQEE</sequence>
<dbReference type="EMBL" id="CP119877">
    <property type="protein sequence ID" value="WFD33591.1"/>
    <property type="molecule type" value="Genomic_DNA"/>
</dbReference>
<feature type="region of interest" description="Disordered" evidence="5">
    <location>
        <begin position="320"/>
        <end position="341"/>
    </location>
</feature>
<reference evidence="6" key="1">
    <citation type="submission" date="2023-03" db="EMBL/GenBank/DDBJ databases">
        <title>Mating type loci evolution in Malassezia.</title>
        <authorList>
            <person name="Coelho M.A."/>
        </authorList>
    </citation>
    <scope>NUCLEOTIDE SEQUENCE</scope>
    <source>
        <strain evidence="6">CBS 11721</strain>
    </source>
</reference>
<dbReference type="GO" id="GO:0046872">
    <property type="term" value="F:metal ion binding"/>
    <property type="evidence" value="ECO:0007669"/>
    <property type="project" value="UniProtKB-KW"/>
</dbReference>
<dbReference type="GO" id="GO:0005634">
    <property type="term" value="C:nucleus"/>
    <property type="evidence" value="ECO:0007669"/>
    <property type="project" value="TreeGrafter"/>
</dbReference>
<evidence type="ECO:0000256" key="3">
    <source>
        <dbReference type="ARBA" id="ARBA00022723"/>
    </source>
</evidence>
<organism evidence="6 7">
    <name type="scientific">Malassezia cuniculi</name>
    <dbReference type="NCBI Taxonomy" id="948313"/>
    <lineage>
        <taxon>Eukaryota</taxon>
        <taxon>Fungi</taxon>
        <taxon>Dikarya</taxon>
        <taxon>Basidiomycota</taxon>
        <taxon>Ustilaginomycotina</taxon>
        <taxon>Malasseziomycetes</taxon>
        <taxon>Malasseziales</taxon>
        <taxon>Malasseziaceae</taxon>
        <taxon>Malassezia</taxon>
    </lineage>
</organism>
<evidence type="ECO:0000256" key="1">
    <source>
        <dbReference type="ARBA" id="ARBA00004173"/>
    </source>
</evidence>
<evidence type="ECO:0000256" key="4">
    <source>
        <dbReference type="ARBA" id="ARBA00022833"/>
    </source>
</evidence>
<dbReference type="Proteomes" id="UP001219933">
    <property type="component" value="Chromosome 1"/>
</dbReference>
<dbReference type="InterPro" id="IPR003000">
    <property type="entry name" value="Sirtuin"/>
</dbReference>
<keyword evidence="3" id="KW-0479">Metal-binding</keyword>
<dbReference type="GO" id="GO:0046970">
    <property type="term" value="F:histone H4K16 deacetylase activity, NAD-dependent"/>
    <property type="evidence" value="ECO:0007669"/>
    <property type="project" value="TreeGrafter"/>
</dbReference>
<keyword evidence="4" id="KW-0862">Zinc</keyword>
<dbReference type="PANTHER" id="PTHR11085:SF9">
    <property type="entry name" value="NAD-DEPENDENT PROTEIN DEACETYLASE SIRTUIN-1"/>
    <property type="match status" value="1"/>
</dbReference>
<dbReference type="Pfam" id="PF02146">
    <property type="entry name" value="SIR2"/>
    <property type="match status" value="1"/>
</dbReference>
<proteinExistence type="predicted"/>
<gene>
    <name evidence="6" type="primary">SIR2</name>
    <name evidence="6" type="ORF">MCUN1_000404</name>
</gene>
<feature type="compositionally biased region" description="Acidic residues" evidence="5">
    <location>
        <begin position="328"/>
        <end position="338"/>
    </location>
</feature>